<name>A0A0B0PEV0_GOSAR</name>
<reference evidence="2" key="1">
    <citation type="submission" date="2014-09" db="EMBL/GenBank/DDBJ databases">
        <authorList>
            <person name="Mudge J."/>
            <person name="Ramaraj T."/>
            <person name="Lindquist I.E."/>
            <person name="Bharti A.K."/>
            <person name="Sundararajan A."/>
            <person name="Cameron C.T."/>
            <person name="Woodward J.E."/>
            <person name="May G.D."/>
            <person name="Brubaker C."/>
            <person name="Broadhvest J."/>
            <person name="Wilkins T.A."/>
        </authorList>
    </citation>
    <scope>NUCLEOTIDE SEQUENCE</scope>
    <source>
        <strain evidence="2">cv. AKA8401</strain>
    </source>
</reference>
<keyword evidence="2" id="KW-1185">Reference proteome</keyword>
<accession>A0A0B0PEV0</accession>
<gene>
    <name evidence="1" type="ORF">F383_01840</name>
</gene>
<proteinExistence type="predicted"/>
<dbReference type="AlphaFoldDB" id="A0A0B0PEV0"/>
<dbReference type="EMBL" id="KN425220">
    <property type="protein sequence ID" value="KHG23475.1"/>
    <property type="molecule type" value="Genomic_DNA"/>
</dbReference>
<protein>
    <submittedName>
        <fullName evidence="1">Uncharacterized protein</fullName>
    </submittedName>
</protein>
<sequence length="30" mass="3821">MFKPWKNRAYILTYPHGHKTHPSYENWRVY</sequence>
<evidence type="ECO:0000313" key="2">
    <source>
        <dbReference type="Proteomes" id="UP000032142"/>
    </source>
</evidence>
<evidence type="ECO:0000313" key="1">
    <source>
        <dbReference type="EMBL" id="KHG23475.1"/>
    </source>
</evidence>
<organism evidence="1 2">
    <name type="scientific">Gossypium arboreum</name>
    <name type="common">Tree cotton</name>
    <name type="synonym">Gossypium nanking</name>
    <dbReference type="NCBI Taxonomy" id="29729"/>
    <lineage>
        <taxon>Eukaryota</taxon>
        <taxon>Viridiplantae</taxon>
        <taxon>Streptophyta</taxon>
        <taxon>Embryophyta</taxon>
        <taxon>Tracheophyta</taxon>
        <taxon>Spermatophyta</taxon>
        <taxon>Magnoliopsida</taxon>
        <taxon>eudicotyledons</taxon>
        <taxon>Gunneridae</taxon>
        <taxon>Pentapetalae</taxon>
        <taxon>rosids</taxon>
        <taxon>malvids</taxon>
        <taxon>Malvales</taxon>
        <taxon>Malvaceae</taxon>
        <taxon>Malvoideae</taxon>
        <taxon>Gossypium</taxon>
    </lineage>
</organism>
<dbReference type="Proteomes" id="UP000032142">
    <property type="component" value="Unassembled WGS sequence"/>
</dbReference>